<sequence>MLLRFRVANHRSIRDEQTLSLVTVPRRGEPKPRVSEIPPTVSVAGVYGANASGKSNLLDAMSWMLRAIQNSQTTWAPDGGVPRRPFLLSADGSGRPSFFEVDFVHEGVRHSYGFEVDDLTVTGEWLHSFPHGRPRRLFERTGPSTYEFGRALTGEVQQIAILTRENSLYLSSAASNNHPLLGGLHHHLTQRVHFAKHGDDDERSRLHATKRLLASPASASRVNRLLQVADFGITSAEIVEVDLSPKVEEIIAQFDEMTEEIRGEIQYRLKNEIRLTRSGTTTSLPIQQESAGTRVWLSMIGSTLATLDTGDVLLIDEIDSSLHPLLSSTLIRMFKDPEVNRYGAQLIFASHDTTLLGSMLDDDLLARDEVWFTEKDAAGATTLYALAEFHPRRDENIERGYLQGRYGAVPYLSYDQIRELFDERTDEPG</sequence>
<name>A0ABT9QTI0_9ACTN</name>
<accession>A0ABT9QTI0</accession>
<protein>
    <submittedName>
        <fullName evidence="2">AAA15 family ATPase/GTPase</fullName>
    </submittedName>
</protein>
<dbReference type="SUPFAM" id="SSF52540">
    <property type="entry name" value="P-loop containing nucleoside triphosphate hydrolases"/>
    <property type="match status" value="1"/>
</dbReference>
<feature type="domain" description="ATPase AAA-type core" evidence="1">
    <location>
        <begin position="44"/>
        <end position="356"/>
    </location>
</feature>
<dbReference type="PANTHER" id="PTHR40396">
    <property type="entry name" value="ATPASE-LIKE PROTEIN"/>
    <property type="match status" value="1"/>
</dbReference>
<dbReference type="InterPro" id="IPR027417">
    <property type="entry name" value="P-loop_NTPase"/>
</dbReference>
<dbReference type="EMBL" id="JAUSQU010000001">
    <property type="protein sequence ID" value="MDP9850073.1"/>
    <property type="molecule type" value="Genomic_DNA"/>
</dbReference>
<organism evidence="2 3">
    <name type="scientific">Streptosporangium lutulentum</name>
    <dbReference type="NCBI Taxonomy" id="1461250"/>
    <lineage>
        <taxon>Bacteria</taxon>
        <taxon>Bacillati</taxon>
        <taxon>Actinomycetota</taxon>
        <taxon>Actinomycetes</taxon>
        <taxon>Streptosporangiales</taxon>
        <taxon>Streptosporangiaceae</taxon>
        <taxon>Streptosporangium</taxon>
    </lineage>
</organism>
<proteinExistence type="predicted"/>
<keyword evidence="3" id="KW-1185">Reference proteome</keyword>
<evidence type="ECO:0000259" key="1">
    <source>
        <dbReference type="Pfam" id="PF13304"/>
    </source>
</evidence>
<dbReference type="InterPro" id="IPR003959">
    <property type="entry name" value="ATPase_AAA_core"/>
</dbReference>
<comment type="caution">
    <text evidence="2">The sequence shown here is derived from an EMBL/GenBank/DDBJ whole genome shotgun (WGS) entry which is preliminary data.</text>
</comment>
<dbReference type="Proteomes" id="UP001225356">
    <property type="component" value="Unassembled WGS sequence"/>
</dbReference>
<evidence type="ECO:0000313" key="3">
    <source>
        <dbReference type="Proteomes" id="UP001225356"/>
    </source>
</evidence>
<evidence type="ECO:0000313" key="2">
    <source>
        <dbReference type="EMBL" id="MDP9850073.1"/>
    </source>
</evidence>
<dbReference type="Pfam" id="PF13304">
    <property type="entry name" value="AAA_21"/>
    <property type="match status" value="1"/>
</dbReference>
<reference evidence="2 3" key="1">
    <citation type="submission" date="2023-07" db="EMBL/GenBank/DDBJ databases">
        <title>Sequencing the genomes of 1000 actinobacteria strains.</title>
        <authorList>
            <person name="Klenk H.-P."/>
        </authorList>
    </citation>
    <scope>NUCLEOTIDE SEQUENCE [LARGE SCALE GENOMIC DNA]</scope>
    <source>
        <strain evidence="2 3">DSM 46740</strain>
    </source>
</reference>
<dbReference type="Gene3D" id="3.40.50.300">
    <property type="entry name" value="P-loop containing nucleotide triphosphate hydrolases"/>
    <property type="match status" value="1"/>
</dbReference>
<dbReference type="PANTHER" id="PTHR40396:SF1">
    <property type="entry name" value="ATPASE AAA-TYPE CORE DOMAIN-CONTAINING PROTEIN"/>
    <property type="match status" value="1"/>
</dbReference>
<gene>
    <name evidence="2" type="ORF">J2853_009284</name>
</gene>
<dbReference type="RefSeq" id="WP_307568276.1">
    <property type="nucleotide sequence ID" value="NZ_JAUSQU010000001.1"/>
</dbReference>